<dbReference type="Pfam" id="PF14689">
    <property type="entry name" value="SPOB_a"/>
    <property type="match status" value="1"/>
</dbReference>
<dbReference type="Pfam" id="PF14501">
    <property type="entry name" value="HATPase_c_5"/>
    <property type="match status" value="1"/>
</dbReference>
<evidence type="ECO:0000313" key="9">
    <source>
        <dbReference type="EMBL" id="APH06836.1"/>
    </source>
</evidence>
<dbReference type="AlphaFoldDB" id="A0A1L3MWX6"/>
<evidence type="ECO:0000313" key="10">
    <source>
        <dbReference type="Proteomes" id="UP000181936"/>
    </source>
</evidence>
<dbReference type="PANTHER" id="PTHR40448:SF1">
    <property type="entry name" value="TWO-COMPONENT SENSOR HISTIDINE KINASE"/>
    <property type="match status" value="1"/>
</dbReference>
<dbReference type="RefSeq" id="WP_072581628.1">
    <property type="nucleotide sequence ID" value="NZ_CP016020.1"/>
</dbReference>
<keyword evidence="7" id="KW-0472">Membrane</keyword>
<gene>
    <name evidence="9" type="ORF">A9C19_20370</name>
</gene>
<dbReference type="SUPFAM" id="SSF55890">
    <property type="entry name" value="Sporulation response regulatory protein Spo0B"/>
    <property type="match status" value="1"/>
</dbReference>
<evidence type="ECO:0000259" key="8">
    <source>
        <dbReference type="PROSITE" id="PS50109"/>
    </source>
</evidence>
<protein>
    <submittedName>
        <fullName evidence="9">Histidine kinase</fullName>
    </submittedName>
</protein>
<dbReference type="Gene3D" id="3.30.565.10">
    <property type="entry name" value="Histidine kinase-like ATPase, C-terminal domain"/>
    <property type="match status" value="1"/>
</dbReference>
<feature type="domain" description="Histidine kinase" evidence="8">
    <location>
        <begin position="330"/>
        <end position="434"/>
    </location>
</feature>
<keyword evidence="10" id="KW-1185">Reference proteome</keyword>
<dbReference type="GO" id="GO:0005524">
    <property type="term" value="F:ATP binding"/>
    <property type="evidence" value="ECO:0007669"/>
    <property type="project" value="UniProtKB-KW"/>
</dbReference>
<evidence type="ECO:0000256" key="3">
    <source>
        <dbReference type="ARBA" id="ARBA00022741"/>
    </source>
</evidence>
<keyword evidence="3" id="KW-0547">Nucleotide-binding</keyword>
<dbReference type="Gene3D" id="3.30.450.20">
    <property type="entry name" value="PAS domain"/>
    <property type="match status" value="1"/>
</dbReference>
<evidence type="ECO:0000256" key="6">
    <source>
        <dbReference type="ARBA" id="ARBA00023012"/>
    </source>
</evidence>
<dbReference type="InterPro" id="IPR039506">
    <property type="entry name" value="SPOB_a"/>
</dbReference>
<evidence type="ECO:0000256" key="2">
    <source>
        <dbReference type="ARBA" id="ARBA00022679"/>
    </source>
</evidence>
<keyword evidence="4 9" id="KW-0418">Kinase</keyword>
<dbReference type="STRING" id="1547283.A9C19_20370"/>
<keyword evidence="7" id="KW-0812">Transmembrane</keyword>
<dbReference type="GO" id="GO:0042802">
    <property type="term" value="F:identical protein binding"/>
    <property type="evidence" value="ECO:0007669"/>
    <property type="project" value="TreeGrafter"/>
</dbReference>
<keyword evidence="5" id="KW-0067">ATP-binding</keyword>
<dbReference type="InterPro" id="IPR032834">
    <property type="entry name" value="NatK-like_C"/>
</dbReference>
<dbReference type="KEGG" id="bwh:A9C19_20370"/>
<dbReference type="PANTHER" id="PTHR40448">
    <property type="entry name" value="TWO-COMPONENT SENSOR HISTIDINE KINASE"/>
    <property type="match status" value="1"/>
</dbReference>
<dbReference type="SUPFAM" id="SSF55874">
    <property type="entry name" value="ATPase domain of HSP90 chaperone/DNA topoisomerase II/histidine kinase"/>
    <property type="match status" value="1"/>
</dbReference>
<dbReference type="Proteomes" id="UP000181936">
    <property type="component" value="Chromosome"/>
</dbReference>
<proteinExistence type="predicted"/>
<keyword evidence="6" id="KW-0902">Two-component regulatory system</keyword>
<dbReference type="Gene3D" id="1.10.287.130">
    <property type="match status" value="1"/>
</dbReference>
<dbReference type="SMART" id="SM00387">
    <property type="entry name" value="HATPase_c"/>
    <property type="match status" value="1"/>
</dbReference>
<dbReference type="InterPro" id="IPR003594">
    <property type="entry name" value="HATPase_dom"/>
</dbReference>
<reference evidence="9 10" key="1">
    <citation type="journal article" date="2016" name="Sci. Rep.">
        <title>Complete genome sequence and transcriptomic analysis of a novel marine strain Bacillus weihaiensis reveals the mechanism of brown algae degradation.</title>
        <authorList>
            <person name="Zhu Y."/>
            <person name="Chen P."/>
            <person name="Bao Y."/>
            <person name="Men Y."/>
            <person name="Zeng Y."/>
            <person name="Yang J."/>
            <person name="Sun J."/>
            <person name="Sun Y."/>
        </authorList>
    </citation>
    <scope>NUCLEOTIDE SEQUENCE [LARGE SCALE GENOMIC DNA]</scope>
    <source>
        <strain evidence="9 10">Alg07</strain>
    </source>
</reference>
<keyword evidence="1" id="KW-0597">Phosphoprotein</keyword>
<evidence type="ECO:0000256" key="4">
    <source>
        <dbReference type="ARBA" id="ARBA00022777"/>
    </source>
</evidence>
<accession>A0A1L3MWX6</accession>
<feature type="transmembrane region" description="Helical" evidence="7">
    <location>
        <begin position="193"/>
        <end position="213"/>
    </location>
</feature>
<evidence type="ECO:0000256" key="7">
    <source>
        <dbReference type="SAM" id="Phobius"/>
    </source>
</evidence>
<keyword evidence="2" id="KW-0808">Transferase</keyword>
<dbReference type="GO" id="GO:0000155">
    <property type="term" value="F:phosphorelay sensor kinase activity"/>
    <property type="evidence" value="ECO:0007669"/>
    <property type="project" value="InterPro"/>
</dbReference>
<organism evidence="9 10">
    <name type="scientific">Bacillus weihaiensis</name>
    <dbReference type="NCBI Taxonomy" id="1547283"/>
    <lineage>
        <taxon>Bacteria</taxon>
        <taxon>Bacillati</taxon>
        <taxon>Bacillota</taxon>
        <taxon>Bacilli</taxon>
        <taxon>Bacillales</taxon>
        <taxon>Bacillaceae</taxon>
        <taxon>Bacillus</taxon>
    </lineage>
</organism>
<dbReference type="EMBL" id="CP016020">
    <property type="protein sequence ID" value="APH06836.1"/>
    <property type="molecule type" value="Genomic_DNA"/>
</dbReference>
<evidence type="ECO:0000256" key="5">
    <source>
        <dbReference type="ARBA" id="ARBA00022840"/>
    </source>
</evidence>
<dbReference type="InterPro" id="IPR016120">
    <property type="entry name" value="Sig_transdc_His_kin_SpoOB"/>
</dbReference>
<name>A0A1L3MWX6_9BACI</name>
<dbReference type="InterPro" id="IPR036890">
    <property type="entry name" value="HATPase_C_sf"/>
</dbReference>
<sequence>MKTNKMKLIISLSIILFLFFTGLNMYMSYINIRQTVESSVGERSLEAAISIANSMDVETYKRFLNNPVENEEYWKIRHDLNDAREKIGALYVYTLAVDNPKVSYGMIVGLPPGTKEDYPIGVECTVPEQQVKEAYEGNTFITKSIYDSTYDVTYISVGAPIKDKENQIVGFLGIDMNIDTLKETRAEVLKNSLAIFAFNGFLVLAVVLSFLFMQRWYQKVVIEEVASTEDIYQAELKGLIASVSSVRHDFINHVQVLHGLLKIGHYEQALEYAASLSHEVKTIETLHLDIEHPGLSVFLQTKKLSAQNYQIDMDLSISDSQFEKIKTLDLIKILANLVDNAIEATILLPEEQRRVKITCHSEHNHYYFMVKNTGPKIKNKEQIFDQGYSTKELMGKTRGQGLFIVKEIVHQYNGTIEVDSTERETMVKVMIPIQ</sequence>
<keyword evidence="7" id="KW-1133">Transmembrane helix</keyword>
<dbReference type="CDD" id="cd18773">
    <property type="entry name" value="PDC1_HK_sensor"/>
    <property type="match status" value="1"/>
</dbReference>
<evidence type="ECO:0000256" key="1">
    <source>
        <dbReference type="ARBA" id="ARBA00022553"/>
    </source>
</evidence>
<dbReference type="PROSITE" id="PS50109">
    <property type="entry name" value="HIS_KIN"/>
    <property type="match status" value="1"/>
</dbReference>
<dbReference type="InterPro" id="IPR005467">
    <property type="entry name" value="His_kinase_dom"/>
</dbReference>
<dbReference type="OrthoDB" id="3173688at2"/>